<dbReference type="PROSITE" id="PS00022">
    <property type="entry name" value="EGF_1"/>
    <property type="match status" value="3"/>
</dbReference>
<feature type="disulfide bond" evidence="1">
    <location>
        <begin position="72"/>
        <end position="81"/>
    </location>
</feature>
<organism evidence="4 5">
    <name type="scientific">Biomphalaria glabrata</name>
    <name type="common">Bloodfluke planorb</name>
    <name type="synonym">Freshwater snail</name>
    <dbReference type="NCBI Taxonomy" id="6526"/>
    <lineage>
        <taxon>Eukaryota</taxon>
        <taxon>Metazoa</taxon>
        <taxon>Spiralia</taxon>
        <taxon>Lophotrochozoa</taxon>
        <taxon>Mollusca</taxon>
        <taxon>Gastropoda</taxon>
        <taxon>Heterobranchia</taxon>
        <taxon>Euthyneura</taxon>
        <taxon>Panpulmonata</taxon>
        <taxon>Hygrophila</taxon>
        <taxon>Lymnaeoidea</taxon>
        <taxon>Planorbidae</taxon>
        <taxon>Biomphalaria</taxon>
    </lineage>
</organism>
<protein>
    <recommendedName>
        <fullName evidence="3">EGF-like domain-containing protein</fullName>
    </recommendedName>
</protein>
<evidence type="ECO:0000313" key="5">
    <source>
        <dbReference type="Proteomes" id="UP000076420"/>
    </source>
</evidence>
<feature type="domain" description="EGF-like" evidence="3">
    <location>
        <begin position="89"/>
        <end position="125"/>
    </location>
</feature>
<dbReference type="VEuPathDB" id="VectorBase:BGLAX_036935"/>
<proteinExistence type="predicted"/>
<reference evidence="4" key="1">
    <citation type="submission" date="2020-05" db="UniProtKB">
        <authorList>
            <consortium name="EnsemblMetazoa"/>
        </authorList>
    </citation>
    <scope>IDENTIFICATION</scope>
    <source>
        <strain evidence="4">BB02</strain>
    </source>
</reference>
<feature type="disulfide bond" evidence="1">
    <location>
        <begin position="153"/>
        <end position="162"/>
    </location>
</feature>
<evidence type="ECO:0000313" key="4">
    <source>
        <dbReference type="EnsemblMetazoa" id="BGLB034209-PA"/>
    </source>
</evidence>
<dbReference type="InterPro" id="IPR000742">
    <property type="entry name" value="EGF"/>
</dbReference>
<dbReference type="InterPro" id="IPR051830">
    <property type="entry name" value="NOTCH_homolog"/>
</dbReference>
<keyword evidence="1" id="KW-0245">EGF-like domain</keyword>
<keyword evidence="1" id="KW-1015">Disulfide bond</keyword>
<dbReference type="PROSITE" id="PS50026">
    <property type="entry name" value="EGF_3"/>
    <property type="match status" value="3"/>
</dbReference>
<evidence type="ECO:0000256" key="1">
    <source>
        <dbReference type="PROSITE-ProRule" id="PRU00076"/>
    </source>
</evidence>
<comment type="caution">
    <text evidence="1">Lacks conserved residue(s) required for the propagation of feature annotation.</text>
</comment>
<dbReference type="Gene3D" id="2.10.25.10">
    <property type="entry name" value="Laminin"/>
    <property type="match status" value="3"/>
</dbReference>
<dbReference type="SUPFAM" id="SSF57196">
    <property type="entry name" value="EGF/Laminin"/>
    <property type="match status" value="3"/>
</dbReference>
<feature type="domain" description="EGF-like" evidence="3">
    <location>
        <begin position="46"/>
        <end position="82"/>
    </location>
</feature>
<dbReference type="OrthoDB" id="6144797at2759"/>
<name>A0A2C9LRW0_BIOGL</name>
<feature type="chain" id="PRO_5012767766" description="EGF-like domain-containing protein" evidence="2">
    <location>
        <begin position="20"/>
        <end position="216"/>
    </location>
</feature>
<feature type="disulfide bond" evidence="1">
    <location>
        <begin position="115"/>
        <end position="124"/>
    </location>
</feature>
<dbReference type="Proteomes" id="UP000076420">
    <property type="component" value="Unassembled WGS sequence"/>
</dbReference>
<feature type="domain" description="EGF-like" evidence="3">
    <location>
        <begin position="127"/>
        <end position="163"/>
    </location>
</feature>
<evidence type="ECO:0000259" key="3">
    <source>
        <dbReference type="PROSITE" id="PS50026"/>
    </source>
</evidence>
<keyword evidence="2" id="KW-0732">Signal</keyword>
<gene>
    <name evidence="4" type="primary">106066772</name>
</gene>
<dbReference type="PANTHER" id="PTHR24033:SF151">
    <property type="entry name" value="NOTCH 2"/>
    <property type="match status" value="1"/>
</dbReference>
<dbReference type="AlphaFoldDB" id="A0A2C9LRW0"/>
<dbReference type="SMART" id="SM00181">
    <property type="entry name" value="EGF"/>
    <property type="match status" value="3"/>
</dbReference>
<evidence type="ECO:0000256" key="2">
    <source>
        <dbReference type="SAM" id="SignalP"/>
    </source>
</evidence>
<dbReference type="PANTHER" id="PTHR24033">
    <property type="entry name" value="EGF-LIKE DOMAIN-CONTAINING PROTEIN"/>
    <property type="match status" value="1"/>
</dbReference>
<dbReference type="VEuPathDB" id="VectorBase:BGLB034209"/>
<feature type="signal peptide" evidence="2">
    <location>
        <begin position="1"/>
        <end position="19"/>
    </location>
</feature>
<dbReference type="EnsemblMetazoa" id="BGLB034209-RA">
    <property type="protein sequence ID" value="BGLB034209-PA"/>
    <property type="gene ID" value="BGLB034209"/>
</dbReference>
<sequence length="216" mass="23261">MLRIISLVALVTMTVTVEAKNSDVPYCVCPEYVTGSHCQTIAKSGTRNPCRYYRCAHGGTCVMEGKKPKCNCTSSYTGLHCHYTVQINKRKPCLNFKCLNGGNCTSPADVPVCTCRPGFFGNKCEFHLDPCFNFDCKNGGHCSAPADAPFCKCPIGFTGNKCQIRIEPRASCPIVSPGANDVCGGVFCVLDNECKPEQKCCHSTCGGKICKNVSVG</sequence>
<dbReference type="Pfam" id="PF00008">
    <property type="entry name" value="EGF"/>
    <property type="match status" value="1"/>
</dbReference>
<accession>A0A2C9LRW0</accession>
<dbReference type="PROSITE" id="PS01186">
    <property type="entry name" value="EGF_2"/>
    <property type="match status" value="2"/>
</dbReference>